<dbReference type="GO" id="GO:0046872">
    <property type="term" value="F:metal ion binding"/>
    <property type="evidence" value="ECO:0007669"/>
    <property type="project" value="UniProtKB-KW"/>
</dbReference>
<evidence type="ECO:0000256" key="1">
    <source>
        <dbReference type="ARBA" id="ARBA00022563"/>
    </source>
</evidence>
<proteinExistence type="predicted"/>
<evidence type="ECO:0000313" key="9">
    <source>
        <dbReference type="EMBL" id="SYV93556.1"/>
    </source>
</evidence>
<evidence type="ECO:0000256" key="4">
    <source>
        <dbReference type="ARBA" id="ARBA00022741"/>
    </source>
</evidence>
<accession>A0A3B0PQ50</accession>
<keyword evidence="2 9" id="KW-0808">Transferase</keyword>
<protein>
    <submittedName>
        <fullName evidence="9">S-adenosylmethionine synthase</fullName>
        <ecNumber evidence="9">2.5.1.6</ecNumber>
    </submittedName>
</protein>
<dbReference type="GO" id="GO:0004478">
    <property type="term" value="F:methionine adenosyltransferase activity"/>
    <property type="evidence" value="ECO:0007669"/>
    <property type="project" value="UniProtKB-EC"/>
</dbReference>
<dbReference type="GO" id="GO:0005524">
    <property type="term" value="F:ATP binding"/>
    <property type="evidence" value="ECO:0007669"/>
    <property type="project" value="UniProtKB-KW"/>
</dbReference>
<reference evidence="10" key="1">
    <citation type="submission" date="2018-06" db="EMBL/GenBank/DDBJ databases">
        <authorList>
            <consortium name="Pathogen Informatics"/>
        </authorList>
    </citation>
    <scope>NUCLEOTIDE SEQUENCE [LARGE SCALE GENOMIC DNA]</scope>
    <source>
        <strain evidence="10">NCTC10124</strain>
    </source>
</reference>
<evidence type="ECO:0000259" key="8">
    <source>
        <dbReference type="Pfam" id="PF02773"/>
    </source>
</evidence>
<dbReference type="SUPFAM" id="SSF55973">
    <property type="entry name" value="S-adenosylmethionine synthetase"/>
    <property type="match status" value="1"/>
</dbReference>
<keyword evidence="1" id="KW-0554">One-carbon metabolism</keyword>
<dbReference type="EMBL" id="LS991953">
    <property type="protein sequence ID" value="SYV93556.1"/>
    <property type="molecule type" value="Genomic_DNA"/>
</dbReference>
<dbReference type="InterPro" id="IPR022636">
    <property type="entry name" value="S-AdoMet_synthetase_sfam"/>
</dbReference>
<keyword evidence="5" id="KW-0067">ATP-binding</keyword>
<dbReference type="AlphaFoldDB" id="A0A3B0PQ50"/>
<keyword evidence="4" id="KW-0547">Nucleotide-binding</keyword>
<evidence type="ECO:0000256" key="3">
    <source>
        <dbReference type="ARBA" id="ARBA00022723"/>
    </source>
</evidence>
<dbReference type="Gene3D" id="3.30.300.10">
    <property type="match status" value="1"/>
</dbReference>
<keyword evidence="7" id="KW-0630">Potassium</keyword>
<dbReference type="Pfam" id="PF02773">
    <property type="entry name" value="S-AdoMet_synt_C"/>
    <property type="match status" value="1"/>
</dbReference>
<dbReference type="EC" id="2.5.1.6" evidence="9"/>
<dbReference type="InterPro" id="IPR022630">
    <property type="entry name" value="S-AdoMet_synt_C"/>
</dbReference>
<feature type="non-terminal residue" evidence="9">
    <location>
        <position position="59"/>
    </location>
</feature>
<evidence type="ECO:0000256" key="2">
    <source>
        <dbReference type="ARBA" id="ARBA00022679"/>
    </source>
</evidence>
<dbReference type="GO" id="GO:0006556">
    <property type="term" value="P:S-adenosylmethionine biosynthetic process"/>
    <property type="evidence" value="ECO:0007669"/>
    <property type="project" value="InterPro"/>
</dbReference>
<name>A0A3B0PQ50_MYCSY</name>
<dbReference type="InterPro" id="IPR002133">
    <property type="entry name" value="S-AdoMet_synthetase"/>
</dbReference>
<dbReference type="GO" id="GO:0006730">
    <property type="term" value="P:one-carbon metabolic process"/>
    <property type="evidence" value="ECO:0007669"/>
    <property type="project" value="UniProtKB-KW"/>
</dbReference>
<evidence type="ECO:0000256" key="6">
    <source>
        <dbReference type="ARBA" id="ARBA00022842"/>
    </source>
</evidence>
<keyword evidence="3" id="KW-0479">Metal-binding</keyword>
<dbReference type="Proteomes" id="UP000259328">
    <property type="component" value="Chromosome"/>
</dbReference>
<sequence>MVNTFGENKVPEDVVLDAILNNFELTPKGIIKSLNLNKPIYQKSSVYGHFGREDFQFTW</sequence>
<evidence type="ECO:0000256" key="5">
    <source>
        <dbReference type="ARBA" id="ARBA00022840"/>
    </source>
</evidence>
<organism evidence="9 10">
    <name type="scientific">Mycoplasmopsis synoviae</name>
    <name type="common">Mycoplasma synoviae</name>
    <dbReference type="NCBI Taxonomy" id="2109"/>
    <lineage>
        <taxon>Bacteria</taxon>
        <taxon>Bacillati</taxon>
        <taxon>Mycoplasmatota</taxon>
        <taxon>Mycoplasmoidales</taxon>
        <taxon>Metamycoplasmataceae</taxon>
        <taxon>Mycoplasmopsis</taxon>
    </lineage>
</organism>
<dbReference type="PANTHER" id="PTHR11964">
    <property type="entry name" value="S-ADENOSYLMETHIONINE SYNTHETASE"/>
    <property type="match status" value="1"/>
</dbReference>
<keyword evidence="6" id="KW-0460">Magnesium</keyword>
<feature type="domain" description="S-adenosylmethionine synthetase C-terminal" evidence="8">
    <location>
        <begin position="1"/>
        <end position="57"/>
    </location>
</feature>
<gene>
    <name evidence="9" type="primary">metK_1</name>
    <name evidence="9" type="ORF">NCTC10124_01310</name>
</gene>
<evidence type="ECO:0000313" key="10">
    <source>
        <dbReference type="Proteomes" id="UP000259328"/>
    </source>
</evidence>
<evidence type="ECO:0000256" key="7">
    <source>
        <dbReference type="ARBA" id="ARBA00022958"/>
    </source>
</evidence>